<protein>
    <submittedName>
        <fullName evidence="1">Uncharacterized protein</fullName>
    </submittedName>
</protein>
<organism evidence="1 2">
    <name type="scientific">Saliterribacillus persicus</name>
    <dbReference type="NCBI Taxonomy" id="930114"/>
    <lineage>
        <taxon>Bacteria</taxon>
        <taxon>Bacillati</taxon>
        <taxon>Bacillota</taxon>
        <taxon>Bacilli</taxon>
        <taxon>Bacillales</taxon>
        <taxon>Bacillaceae</taxon>
        <taxon>Saliterribacillus</taxon>
    </lineage>
</organism>
<evidence type="ECO:0000313" key="2">
    <source>
        <dbReference type="Proteomes" id="UP000252585"/>
    </source>
</evidence>
<reference evidence="1 2" key="1">
    <citation type="submission" date="2018-07" db="EMBL/GenBank/DDBJ databases">
        <title>Genomic Encyclopedia of Type Strains, Phase IV (KMG-IV): sequencing the most valuable type-strain genomes for metagenomic binning, comparative biology and taxonomic classification.</title>
        <authorList>
            <person name="Goeker M."/>
        </authorList>
    </citation>
    <scope>NUCLEOTIDE SEQUENCE [LARGE SCALE GENOMIC DNA]</scope>
    <source>
        <strain evidence="1 2">DSM 27696</strain>
    </source>
</reference>
<dbReference type="OrthoDB" id="2991628at2"/>
<dbReference type="EMBL" id="QPJJ01000003">
    <property type="protein sequence ID" value="RCW75009.1"/>
    <property type="molecule type" value="Genomic_DNA"/>
</dbReference>
<gene>
    <name evidence="1" type="ORF">DFR57_103307</name>
</gene>
<proteinExistence type="predicted"/>
<sequence length="284" mass="31186">MKKIFAVVLISFLGFGITVSGTGINKIQASSLKNNNYSLQNISNSFTGKLSENSDSSDLKEALKDAENSKEVKILSEEERLEVTDNIMDAVSKSALDQYYKEKTNEINKALADEIIGDSDEIQTLKLSDGSTVEIGSTDEDELVDNELNKNISLSSVKKGPFRSEPKKYGARKYTAWVKLKTLGITVATLKLGNHYSVGSYGLKMRYCSVAGTNGINAVDVNASCKVTDSKAEKVGYDMNAVGTYKVTGKYNFGYIVLTSYIQLKSLNKTKKVASVWQKFTYSD</sequence>
<name>A0A368Y5H6_9BACI</name>
<dbReference type="Proteomes" id="UP000252585">
    <property type="component" value="Unassembled WGS sequence"/>
</dbReference>
<dbReference type="AlphaFoldDB" id="A0A368Y5H6"/>
<keyword evidence="2" id="KW-1185">Reference proteome</keyword>
<accession>A0A368Y5H6</accession>
<evidence type="ECO:0000313" key="1">
    <source>
        <dbReference type="EMBL" id="RCW75009.1"/>
    </source>
</evidence>
<comment type="caution">
    <text evidence="1">The sequence shown here is derived from an EMBL/GenBank/DDBJ whole genome shotgun (WGS) entry which is preliminary data.</text>
</comment>
<dbReference type="RefSeq" id="WP_114352102.1">
    <property type="nucleotide sequence ID" value="NZ_QPJJ01000003.1"/>
</dbReference>